<evidence type="ECO:0000313" key="3">
    <source>
        <dbReference type="Proteomes" id="UP000218785"/>
    </source>
</evidence>
<dbReference type="PANTHER" id="PTHR34047">
    <property type="entry name" value="NUCLEAR INTRON MATURASE 1, MITOCHONDRIAL-RELATED"/>
    <property type="match status" value="1"/>
</dbReference>
<sequence>MNKSKTRQVTTEICDMITSSLKEKSKRPIQNDKAMVEWRHINWRNLEKRVYKLQKRIYKASSRGDVKAVRRLQKMLMKSWSAKCLAVRRVTQDNQGKKTAGVDGVKSLTPKQRFALIAKLKLGSKVKPTRRVWIPKPGKEEKRPLGIPTMYDRALQALVKMALEPEWEAKFEPNSYGFRPGRSCHDAIEAIFNGIRYKPKFVLDADISKCFDKIDHSALLRKLNTFPTIRRQIKAWLKAGVIDKEQFQETFEGTPQGGVISPLLANIALHGMEERVNQLAKTLTLFYPSGKTMSTKDKICSLTFVRYADDFVILHEDITVVQKCQIIISEWLKDMGLELKPSKTRLTHTLHRYENEKPGFDFLGFNIRQFPTGKYHSKQGFKTLITPSEDKQRIHYERIASVIDDHKQAPQAVLIGKLSPIIRGWSNYYSTVVSKDTYNRLDDLVHSKLKAWAQRRHPHKAGKWKAAKYWHTFGGDNWVFSTPQEGKNPMRLFKYSETSITRHIKVKGGASPYDGNLVYWSSRMGEHPEMPKAVSKLLKRQKGKCTHCGLYFKIADLIEVDHIIPRIKGGKDKYENLQVLHKHCHDTKTANDGLVGGMHLDKHQIIEEPDEVKVSRPVLKTSRSGDGTA</sequence>
<dbReference type="Gene3D" id="1.10.30.50">
    <property type="match status" value="1"/>
</dbReference>
<dbReference type="NCBIfam" id="TIGR04416">
    <property type="entry name" value="group_II_RT_mat"/>
    <property type="match status" value="1"/>
</dbReference>
<gene>
    <name evidence="2" type="ORF">NIES37_60790</name>
</gene>
<dbReference type="CDD" id="cd01651">
    <property type="entry name" value="RT_G2_intron"/>
    <property type="match status" value="1"/>
</dbReference>
<dbReference type="InterPro" id="IPR003615">
    <property type="entry name" value="HNH_nuc"/>
</dbReference>
<reference evidence="2 3" key="1">
    <citation type="submission" date="2017-06" db="EMBL/GenBank/DDBJ databases">
        <title>Genome sequencing of cyanobaciteial culture collection at National Institute for Environmental Studies (NIES).</title>
        <authorList>
            <person name="Hirose Y."/>
            <person name="Shimura Y."/>
            <person name="Fujisawa T."/>
            <person name="Nakamura Y."/>
            <person name="Kawachi M."/>
        </authorList>
    </citation>
    <scope>NUCLEOTIDE SEQUENCE [LARGE SCALE GENOMIC DNA]</scope>
    <source>
        <strain evidence="2 3">NIES-37</strain>
    </source>
</reference>
<dbReference type="InterPro" id="IPR013597">
    <property type="entry name" value="Mat_intron_G2"/>
</dbReference>
<dbReference type="SUPFAM" id="SSF56672">
    <property type="entry name" value="DNA/RNA polymerases"/>
    <property type="match status" value="1"/>
</dbReference>
<dbReference type="InterPro" id="IPR043502">
    <property type="entry name" value="DNA/RNA_pol_sf"/>
</dbReference>
<dbReference type="CDD" id="cd00085">
    <property type="entry name" value="HNHc"/>
    <property type="match status" value="1"/>
</dbReference>
<dbReference type="EMBL" id="AP018248">
    <property type="protein sequence ID" value="BAZ02071.1"/>
    <property type="molecule type" value="Genomic_DNA"/>
</dbReference>
<feature type="domain" description="Reverse transcriptase" evidence="1">
    <location>
        <begin position="115"/>
        <end position="367"/>
    </location>
</feature>
<evidence type="ECO:0000259" key="1">
    <source>
        <dbReference type="PROSITE" id="PS50878"/>
    </source>
</evidence>
<keyword evidence="2" id="KW-0808">Transferase</keyword>
<evidence type="ECO:0000313" key="2">
    <source>
        <dbReference type="EMBL" id="BAZ02071.1"/>
    </source>
</evidence>
<dbReference type="GO" id="GO:0003964">
    <property type="term" value="F:RNA-directed DNA polymerase activity"/>
    <property type="evidence" value="ECO:0007669"/>
    <property type="project" value="UniProtKB-KW"/>
</dbReference>
<dbReference type="Proteomes" id="UP000218785">
    <property type="component" value="Chromosome"/>
</dbReference>
<dbReference type="SMART" id="SM00507">
    <property type="entry name" value="HNHc"/>
    <property type="match status" value="1"/>
</dbReference>
<dbReference type="InterPro" id="IPR002711">
    <property type="entry name" value="HNH"/>
</dbReference>
<organism evidence="2 3">
    <name type="scientific">Tolypothrix tenuis PCC 7101</name>
    <dbReference type="NCBI Taxonomy" id="231146"/>
    <lineage>
        <taxon>Bacteria</taxon>
        <taxon>Bacillati</taxon>
        <taxon>Cyanobacteriota</taxon>
        <taxon>Cyanophyceae</taxon>
        <taxon>Nostocales</taxon>
        <taxon>Tolypothrichaceae</taxon>
        <taxon>Tolypothrix</taxon>
    </lineage>
</organism>
<dbReference type="InterPro" id="IPR025960">
    <property type="entry name" value="RVT_N"/>
</dbReference>
<dbReference type="Pfam" id="PF00078">
    <property type="entry name" value="RVT_1"/>
    <property type="match status" value="1"/>
</dbReference>
<dbReference type="AlphaFoldDB" id="A0A1Z4N8M3"/>
<dbReference type="PANTHER" id="PTHR34047:SF10">
    <property type="entry name" value="GROUP II INTRON-ASSOCIATED OPEN READING FRAME"/>
    <property type="match status" value="1"/>
</dbReference>
<keyword evidence="3" id="KW-1185">Reference proteome</keyword>
<dbReference type="Pfam" id="PF08388">
    <property type="entry name" value="GIIM"/>
    <property type="match status" value="1"/>
</dbReference>
<keyword evidence="2" id="KW-0695">RNA-directed DNA polymerase</keyword>
<dbReference type="Pfam" id="PF13655">
    <property type="entry name" value="RVT_N"/>
    <property type="match status" value="1"/>
</dbReference>
<dbReference type="PROSITE" id="PS50878">
    <property type="entry name" value="RT_POL"/>
    <property type="match status" value="1"/>
</dbReference>
<dbReference type="InterPro" id="IPR051083">
    <property type="entry name" value="GrpII_Intron_Splice-Mob/Def"/>
</dbReference>
<dbReference type="GO" id="GO:0003676">
    <property type="term" value="F:nucleic acid binding"/>
    <property type="evidence" value="ECO:0007669"/>
    <property type="project" value="InterPro"/>
</dbReference>
<name>A0A1Z4N8M3_9CYAN</name>
<dbReference type="GO" id="GO:0004519">
    <property type="term" value="F:endonuclease activity"/>
    <property type="evidence" value="ECO:0007669"/>
    <property type="project" value="InterPro"/>
</dbReference>
<dbReference type="GO" id="GO:0008270">
    <property type="term" value="F:zinc ion binding"/>
    <property type="evidence" value="ECO:0007669"/>
    <property type="project" value="InterPro"/>
</dbReference>
<accession>A0A1Z4N8M3</accession>
<protein>
    <submittedName>
        <fullName evidence="2">RNA-directed DNA polymerase</fullName>
    </submittedName>
</protein>
<keyword evidence="2" id="KW-0548">Nucleotidyltransferase</keyword>
<dbReference type="InterPro" id="IPR030931">
    <property type="entry name" value="Group_II_RT_mat"/>
</dbReference>
<dbReference type="KEGG" id="ttq:NIES37_60790"/>
<dbReference type="Pfam" id="PF01844">
    <property type="entry name" value="HNH"/>
    <property type="match status" value="1"/>
</dbReference>
<dbReference type="InterPro" id="IPR000477">
    <property type="entry name" value="RT_dom"/>
</dbReference>
<proteinExistence type="predicted"/>